<comment type="function">
    <text evidence="1">Controls the length of the flagellar hook.</text>
</comment>
<dbReference type="OrthoDB" id="2380967at2"/>
<dbReference type="EMBL" id="BJXX01000064">
    <property type="protein sequence ID" value="GEN34101.1"/>
    <property type="molecule type" value="Genomic_DNA"/>
</dbReference>
<dbReference type="GO" id="GO:0044780">
    <property type="term" value="P:bacterial-type flagellum assembly"/>
    <property type="evidence" value="ECO:0007669"/>
    <property type="project" value="InterPro"/>
</dbReference>
<reference evidence="6 7" key="1">
    <citation type="submission" date="2019-07" db="EMBL/GenBank/DDBJ databases">
        <title>Whole genome shotgun sequence of Aneurinibacillus danicus NBRC 102444.</title>
        <authorList>
            <person name="Hosoyama A."/>
            <person name="Uohara A."/>
            <person name="Ohji S."/>
            <person name="Ichikawa N."/>
        </authorList>
    </citation>
    <scope>NUCLEOTIDE SEQUENCE [LARGE SCALE GENOMIC DNA]</scope>
    <source>
        <strain evidence="6 7">NBRC 102444</strain>
    </source>
</reference>
<protein>
    <recommendedName>
        <fullName evidence="5">Flagellar hook-length control protein-like C-terminal domain-containing protein</fullName>
    </recommendedName>
</protein>
<dbReference type="AlphaFoldDB" id="A0A511V7G7"/>
<dbReference type="GO" id="GO:0009424">
    <property type="term" value="C:bacterial-type flagellum hook"/>
    <property type="evidence" value="ECO:0007669"/>
    <property type="project" value="InterPro"/>
</dbReference>
<dbReference type="InterPro" id="IPR001635">
    <property type="entry name" value="Flag_hook_Flik"/>
</dbReference>
<evidence type="ECO:0000313" key="7">
    <source>
        <dbReference type="Proteomes" id="UP000321157"/>
    </source>
</evidence>
<dbReference type="Proteomes" id="UP000321157">
    <property type="component" value="Unassembled WGS sequence"/>
</dbReference>
<comment type="similarity">
    <text evidence="2">Belongs to the FliK family.</text>
</comment>
<evidence type="ECO:0000313" key="6">
    <source>
        <dbReference type="EMBL" id="GEN34101.1"/>
    </source>
</evidence>
<keyword evidence="7" id="KW-1185">Reference proteome</keyword>
<comment type="caution">
    <text evidence="6">The sequence shown here is derived from an EMBL/GenBank/DDBJ whole genome shotgun (WGS) entry which is preliminary data.</text>
</comment>
<evidence type="ECO:0000259" key="5">
    <source>
        <dbReference type="Pfam" id="PF02120"/>
    </source>
</evidence>
<gene>
    <name evidence="6" type="ORF">ADA01nite_15610</name>
</gene>
<feature type="region of interest" description="Disordered" evidence="4">
    <location>
        <begin position="371"/>
        <end position="421"/>
    </location>
</feature>
<proteinExistence type="inferred from homology"/>
<sequence>MTGVQINGNAVVSTTASRSLGSKGTSESSSSFAEEMQAVLSSRKQDALNSVDDGQGTASLLETFENLLETLAAQIEEAEQGKDVPEELYASLQQVYQLLQKLTDDMKLIQPDMYTGKAINWLQKGLLSIQYKTPQQMMEEEQSIPALTQKLTDMLTLLDEKKPGVLPRDFADKLQALLSRLNYASEAQQRSKSESTQEGFLQVIAQKSGSPEAMAQKQGVSVVNESSQEKQQATADLEVPISDETTTTRAMHHQMQGNIAAARTDGMTPRNANLPLVPARFFVNEMEAYIVKQVHLNRGTGAMETTLRLFPEDLGRIDVRITALNGVVTAHFTASQVAGKEAVEQQLNQLRHALIQQGLHVEKIEVSYVNTTPGEQSNNNLHQQGREQSRQEQKREEEVASEETAEFNLAELLGEEGLETS</sequence>
<feature type="compositionally biased region" description="Basic and acidic residues" evidence="4">
    <location>
        <begin position="384"/>
        <end position="398"/>
    </location>
</feature>
<evidence type="ECO:0000256" key="2">
    <source>
        <dbReference type="ARBA" id="ARBA00009149"/>
    </source>
</evidence>
<evidence type="ECO:0000256" key="3">
    <source>
        <dbReference type="ARBA" id="ARBA00022795"/>
    </source>
</evidence>
<accession>A0A511V7G7</accession>
<feature type="compositionally biased region" description="Low complexity" evidence="4">
    <location>
        <begin position="17"/>
        <end position="31"/>
    </location>
</feature>
<evidence type="ECO:0000256" key="4">
    <source>
        <dbReference type="SAM" id="MobiDB-lite"/>
    </source>
</evidence>
<feature type="region of interest" description="Disordered" evidence="4">
    <location>
        <begin position="15"/>
        <end position="36"/>
    </location>
</feature>
<dbReference type="Pfam" id="PF02120">
    <property type="entry name" value="Flg_hook"/>
    <property type="match status" value="1"/>
</dbReference>
<dbReference type="PRINTS" id="PR01007">
    <property type="entry name" value="FLGHOOKFLIK"/>
</dbReference>
<feature type="domain" description="Flagellar hook-length control protein-like C-terminal" evidence="5">
    <location>
        <begin position="296"/>
        <end position="367"/>
    </location>
</feature>
<dbReference type="InterPro" id="IPR021136">
    <property type="entry name" value="Flagellar_hook_control-like_C"/>
</dbReference>
<dbReference type="RefSeq" id="WP_146809387.1">
    <property type="nucleotide sequence ID" value="NZ_BJXX01000064.1"/>
</dbReference>
<name>A0A511V7G7_9BACL</name>
<dbReference type="CDD" id="cd17470">
    <property type="entry name" value="T3SS_Flik_C"/>
    <property type="match status" value="1"/>
</dbReference>
<organism evidence="6 7">
    <name type="scientific">Aneurinibacillus danicus</name>
    <dbReference type="NCBI Taxonomy" id="267746"/>
    <lineage>
        <taxon>Bacteria</taxon>
        <taxon>Bacillati</taxon>
        <taxon>Bacillota</taxon>
        <taxon>Bacilli</taxon>
        <taxon>Bacillales</taxon>
        <taxon>Paenibacillaceae</taxon>
        <taxon>Aneurinibacillus group</taxon>
        <taxon>Aneurinibacillus</taxon>
    </lineage>
</organism>
<keyword evidence="3" id="KW-1005">Bacterial flagellum biogenesis</keyword>
<evidence type="ECO:0000256" key="1">
    <source>
        <dbReference type="ARBA" id="ARBA00003944"/>
    </source>
</evidence>
<dbReference type="Gene3D" id="3.30.750.140">
    <property type="match status" value="1"/>
</dbReference>
<dbReference type="InterPro" id="IPR038610">
    <property type="entry name" value="FliK-like_C_sf"/>
</dbReference>
<feature type="compositionally biased region" description="Polar residues" evidence="4">
    <location>
        <begin position="371"/>
        <end position="382"/>
    </location>
</feature>